<dbReference type="KEGG" id="vgu:HYG85_04895"/>
<dbReference type="CDD" id="cd00063">
    <property type="entry name" value="FN3"/>
    <property type="match status" value="1"/>
</dbReference>
<feature type="transmembrane region" description="Helical" evidence="1">
    <location>
        <begin position="7"/>
        <end position="26"/>
    </location>
</feature>
<dbReference type="Gene3D" id="2.60.40.10">
    <property type="entry name" value="Immunoglobulins"/>
    <property type="match status" value="1"/>
</dbReference>
<evidence type="ECO:0000256" key="1">
    <source>
        <dbReference type="SAM" id="Phobius"/>
    </source>
</evidence>
<name>A0A8J8M8R9_9FIRM</name>
<dbReference type="InterPro" id="IPR013783">
    <property type="entry name" value="Ig-like_fold"/>
</dbReference>
<evidence type="ECO:0000259" key="2">
    <source>
        <dbReference type="PROSITE" id="PS50853"/>
    </source>
</evidence>
<feature type="domain" description="Fibronectin type-III" evidence="2">
    <location>
        <begin position="175"/>
        <end position="262"/>
    </location>
</feature>
<accession>A0A8J8M8R9</accession>
<organism evidence="3 4">
    <name type="scientific">Vallitalea guaymasensis</name>
    <dbReference type="NCBI Taxonomy" id="1185412"/>
    <lineage>
        <taxon>Bacteria</taxon>
        <taxon>Bacillati</taxon>
        <taxon>Bacillota</taxon>
        <taxon>Clostridia</taxon>
        <taxon>Lachnospirales</taxon>
        <taxon>Vallitaleaceae</taxon>
        <taxon>Vallitalea</taxon>
    </lineage>
</organism>
<dbReference type="RefSeq" id="WP_212692538.1">
    <property type="nucleotide sequence ID" value="NZ_CP058561.1"/>
</dbReference>
<dbReference type="Gene3D" id="2.60.120.260">
    <property type="entry name" value="Galactose-binding domain-like"/>
    <property type="match status" value="1"/>
</dbReference>
<gene>
    <name evidence="3" type="ORF">HYG85_04895</name>
</gene>
<dbReference type="Proteomes" id="UP000677305">
    <property type="component" value="Chromosome"/>
</dbReference>
<dbReference type="InterPro" id="IPR036116">
    <property type="entry name" value="FN3_sf"/>
</dbReference>
<proteinExistence type="predicted"/>
<keyword evidence="1" id="KW-0812">Transmembrane</keyword>
<keyword evidence="1" id="KW-1133">Transmembrane helix</keyword>
<evidence type="ECO:0000313" key="4">
    <source>
        <dbReference type="Proteomes" id="UP000677305"/>
    </source>
</evidence>
<protein>
    <submittedName>
        <fullName evidence="3">Fibronectin type III domain-containing protein</fullName>
    </submittedName>
</protein>
<dbReference type="PROSITE" id="PS50853">
    <property type="entry name" value="FN3"/>
    <property type="match status" value="1"/>
</dbReference>
<evidence type="ECO:0000313" key="3">
    <source>
        <dbReference type="EMBL" id="QUH28288.1"/>
    </source>
</evidence>
<dbReference type="SUPFAM" id="SSF49265">
    <property type="entry name" value="Fibronectin type III"/>
    <property type="match status" value="1"/>
</dbReference>
<keyword evidence="4" id="KW-1185">Reference proteome</keyword>
<dbReference type="InterPro" id="IPR003961">
    <property type="entry name" value="FN3_dom"/>
</dbReference>
<sequence length="338" mass="38368">MKNIKKLVVFITMIIVVGGINVYAAGVGDQLLQPEAGWKRYDDDNKCINYVGDEWKVDSSGLAYGGIQHYIPSGLSNNEVIKCKINFKFVGTQIRFIGSIFDEYTKQVGLKIDGEFIGIFSAWQSDSYTQQSIIAEKTGLEYGTHEVEIYSVDGIRFSCDAIDIDESGELIYIMQPNELVAKPDNDTINLTWKEVSGADSYTILRSTISSSIDTVIASNVTDTTYIDNNVEPEVTYYYVVRAVRNDVESDNSNIASAMIENINTAVIQIKLSTTDVYEYRITMNEVDNFMKWYIDRANGTGLPFYSFSDESKIEPYTYINEYLIFDKIVWFKVKEYIK</sequence>
<keyword evidence="1" id="KW-0472">Membrane</keyword>
<dbReference type="EMBL" id="CP058561">
    <property type="protein sequence ID" value="QUH28288.1"/>
    <property type="molecule type" value="Genomic_DNA"/>
</dbReference>
<reference evidence="3 4" key="1">
    <citation type="submission" date="2020-07" db="EMBL/GenBank/DDBJ databases">
        <title>Vallitalea guaymasensis genome.</title>
        <authorList>
            <person name="Postec A."/>
        </authorList>
    </citation>
    <scope>NUCLEOTIDE SEQUENCE [LARGE SCALE GENOMIC DNA]</scope>
    <source>
        <strain evidence="3 4">Ra1766G1</strain>
    </source>
</reference>
<dbReference type="AlphaFoldDB" id="A0A8J8M8R9"/>